<dbReference type="AlphaFoldDB" id="A0A1M6VY32"/>
<sequence>MATLRRTPTGRPRWLRRVPAAAVAAIVALVLVPVGASPALAEPVPPTPSPPTPTTAAEAQKHLDEVLKEAEALTEQWHAATDDLNAKREQVEDLQAAVGPAQEAAEKAKADEEAYRREIDVFALSTLDSNLDQFSALLDSHDPQEFLDQMSALHTLAADHKEVLDRLLAVVETTRRAVEEADAAVKRAQAAVEAAEAAEQELAKRKREAEIRIDEAEKLLDRLSPAERRARTANGAATPALPSGSSVGLVALRAAATQVGKPYIWGASGPNGYDCSGLTSWAFKQAGVTLPRSSSAQATVGRPVSWDELQPGDLVFYYNPVSHVGIYAGNGLFINAPESGDVVKFQKVNPKVFSGARRL</sequence>
<dbReference type="PANTHER" id="PTHR47359">
    <property type="entry name" value="PEPTIDOGLYCAN DL-ENDOPEPTIDASE CWLO"/>
    <property type="match status" value="1"/>
</dbReference>
<dbReference type="Gene3D" id="3.90.1720.10">
    <property type="entry name" value="endopeptidase domain like (from Nostoc punctiforme)"/>
    <property type="match status" value="1"/>
</dbReference>
<keyword evidence="5" id="KW-0175">Coiled coil</keyword>
<dbReference type="Pfam" id="PF00877">
    <property type="entry name" value="NLPC_P60"/>
    <property type="match status" value="1"/>
</dbReference>
<comment type="similarity">
    <text evidence="1">Belongs to the peptidase C40 family.</text>
</comment>
<evidence type="ECO:0000256" key="3">
    <source>
        <dbReference type="ARBA" id="ARBA00022801"/>
    </source>
</evidence>
<dbReference type="Proteomes" id="UP000184363">
    <property type="component" value="Unassembled WGS sequence"/>
</dbReference>
<evidence type="ECO:0000256" key="5">
    <source>
        <dbReference type="SAM" id="Coils"/>
    </source>
</evidence>
<keyword evidence="3 7" id="KW-0378">Hydrolase</keyword>
<keyword evidence="8" id="KW-1185">Reference proteome</keyword>
<gene>
    <name evidence="7" type="ORF">SAMN05443637_113123</name>
</gene>
<dbReference type="InterPro" id="IPR038765">
    <property type="entry name" value="Papain-like_cys_pep_sf"/>
</dbReference>
<dbReference type="SUPFAM" id="SSF54001">
    <property type="entry name" value="Cysteine proteinases"/>
    <property type="match status" value="1"/>
</dbReference>
<keyword evidence="4" id="KW-0788">Thiol protease</keyword>
<evidence type="ECO:0000256" key="1">
    <source>
        <dbReference type="ARBA" id="ARBA00007074"/>
    </source>
</evidence>
<dbReference type="PROSITE" id="PS51935">
    <property type="entry name" value="NLPC_P60"/>
    <property type="match status" value="1"/>
</dbReference>
<dbReference type="InterPro" id="IPR051794">
    <property type="entry name" value="PG_Endopeptidase_C40"/>
</dbReference>
<name>A0A1M6VY32_PSETH</name>
<organism evidence="7 8">
    <name type="scientific">Pseudonocardia thermophila</name>
    <dbReference type="NCBI Taxonomy" id="1848"/>
    <lineage>
        <taxon>Bacteria</taxon>
        <taxon>Bacillati</taxon>
        <taxon>Actinomycetota</taxon>
        <taxon>Actinomycetes</taxon>
        <taxon>Pseudonocardiales</taxon>
        <taxon>Pseudonocardiaceae</taxon>
        <taxon>Pseudonocardia</taxon>
    </lineage>
</organism>
<dbReference type="GO" id="GO:0006508">
    <property type="term" value="P:proteolysis"/>
    <property type="evidence" value="ECO:0007669"/>
    <property type="project" value="UniProtKB-KW"/>
</dbReference>
<dbReference type="STRING" id="1848.SAMN05443637_113123"/>
<feature type="coiled-coil region" evidence="5">
    <location>
        <begin position="171"/>
        <end position="219"/>
    </location>
</feature>
<evidence type="ECO:0000313" key="7">
    <source>
        <dbReference type="EMBL" id="SHK86383.1"/>
    </source>
</evidence>
<accession>A0A1M6VY32</accession>
<evidence type="ECO:0000256" key="2">
    <source>
        <dbReference type="ARBA" id="ARBA00022670"/>
    </source>
</evidence>
<protein>
    <submittedName>
        <fullName evidence="7">Cell wall-associated hydrolase, NlpC family</fullName>
    </submittedName>
</protein>
<evidence type="ECO:0000256" key="4">
    <source>
        <dbReference type="ARBA" id="ARBA00022807"/>
    </source>
</evidence>
<keyword evidence="2" id="KW-0645">Protease</keyword>
<proteinExistence type="inferred from homology"/>
<dbReference type="GO" id="GO:0008234">
    <property type="term" value="F:cysteine-type peptidase activity"/>
    <property type="evidence" value="ECO:0007669"/>
    <property type="project" value="UniProtKB-KW"/>
</dbReference>
<reference evidence="7 8" key="1">
    <citation type="submission" date="2016-11" db="EMBL/GenBank/DDBJ databases">
        <authorList>
            <person name="Jaros S."/>
            <person name="Januszkiewicz K."/>
            <person name="Wedrychowicz H."/>
        </authorList>
    </citation>
    <scope>NUCLEOTIDE SEQUENCE [LARGE SCALE GENOMIC DNA]</scope>
    <source>
        <strain evidence="7 8">DSM 43832</strain>
    </source>
</reference>
<feature type="domain" description="NlpC/P60" evidence="6">
    <location>
        <begin position="245"/>
        <end position="359"/>
    </location>
</feature>
<evidence type="ECO:0000313" key="8">
    <source>
        <dbReference type="Proteomes" id="UP000184363"/>
    </source>
</evidence>
<dbReference type="PANTHER" id="PTHR47359:SF3">
    <property type="entry name" value="NLP_P60 DOMAIN-CONTAINING PROTEIN-RELATED"/>
    <property type="match status" value="1"/>
</dbReference>
<evidence type="ECO:0000259" key="6">
    <source>
        <dbReference type="PROSITE" id="PS51935"/>
    </source>
</evidence>
<dbReference type="EMBL" id="FRAP01000013">
    <property type="protein sequence ID" value="SHK86383.1"/>
    <property type="molecule type" value="Genomic_DNA"/>
</dbReference>
<dbReference type="InterPro" id="IPR000064">
    <property type="entry name" value="NLP_P60_dom"/>
</dbReference>